<sequence length="253" mass="26188">MGLGGNMNEATDHDRGPDDDPESQPDEDLGTPGPYGLDAAVPGRTTPAPPAQPTQATNRSSSVVVALMMPVALVVGFAFQLGASLQQTFGSGEPTPGTTLAVLLGVAIAVGIPAAVLVVEVRERRKDRSRSSAAMIGAIVVLCIAGVLDGTALLNTIGTTAQGAQRRAQPATAAERHFGDRDAAGELRKLGARTAALLQSDLDPADAEVTRQECQLRNDQPGTYSIDDLRRPDEGSTTSGEVFFSTECLAEPG</sequence>
<name>A0ABN1ZFG4_9MICO</name>
<dbReference type="Proteomes" id="UP001501742">
    <property type="component" value="Unassembled WGS sequence"/>
</dbReference>
<gene>
    <name evidence="3" type="ORF">GCM10009627_28310</name>
</gene>
<accession>A0ABN1ZFG4</accession>
<protein>
    <recommendedName>
        <fullName evidence="5">DUF4190 domain-containing protein</fullName>
    </recommendedName>
</protein>
<keyword evidence="2" id="KW-0812">Transmembrane</keyword>
<feature type="transmembrane region" description="Helical" evidence="2">
    <location>
        <begin position="63"/>
        <end position="81"/>
    </location>
</feature>
<feature type="compositionally biased region" description="Acidic residues" evidence="1">
    <location>
        <begin position="19"/>
        <end position="29"/>
    </location>
</feature>
<evidence type="ECO:0000256" key="2">
    <source>
        <dbReference type="SAM" id="Phobius"/>
    </source>
</evidence>
<evidence type="ECO:0008006" key="5">
    <source>
        <dbReference type="Google" id="ProtNLM"/>
    </source>
</evidence>
<comment type="caution">
    <text evidence="3">The sequence shown here is derived from an EMBL/GenBank/DDBJ whole genome shotgun (WGS) entry which is preliminary data.</text>
</comment>
<dbReference type="EMBL" id="BAAAJX010000016">
    <property type="protein sequence ID" value="GAA1494485.1"/>
    <property type="molecule type" value="Genomic_DNA"/>
</dbReference>
<feature type="region of interest" description="Disordered" evidence="1">
    <location>
        <begin position="1"/>
        <end position="57"/>
    </location>
</feature>
<evidence type="ECO:0000313" key="4">
    <source>
        <dbReference type="Proteomes" id="UP001501742"/>
    </source>
</evidence>
<keyword evidence="2" id="KW-0472">Membrane</keyword>
<reference evidence="3 4" key="1">
    <citation type="journal article" date="2019" name="Int. J. Syst. Evol. Microbiol.">
        <title>The Global Catalogue of Microorganisms (GCM) 10K type strain sequencing project: providing services to taxonomists for standard genome sequencing and annotation.</title>
        <authorList>
            <consortium name="The Broad Institute Genomics Platform"/>
            <consortium name="The Broad Institute Genome Sequencing Center for Infectious Disease"/>
            <person name="Wu L."/>
            <person name="Ma J."/>
        </authorList>
    </citation>
    <scope>NUCLEOTIDE SEQUENCE [LARGE SCALE GENOMIC DNA]</scope>
    <source>
        <strain evidence="3 4">JCM 12140</strain>
    </source>
</reference>
<proteinExistence type="predicted"/>
<keyword evidence="2" id="KW-1133">Transmembrane helix</keyword>
<feature type="transmembrane region" description="Helical" evidence="2">
    <location>
        <begin position="133"/>
        <end position="154"/>
    </location>
</feature>
<feature type="region of interest" description="Disordered" evidence="1">
    <location>
        <begin position="215"/>
        <end position="253"/>
    </location>
</feature>
<organism evidence="3 4">
    <name type="scientific">Curtobacterium herbarum</name>
    <dbReference type="NCBI Taxonomy" id="150122"/>
    <lineage>
        <taxon>Bacteria</taxon>
        <taxon>Bacillati</taxon>
        <taxon>Actinomycetota</taxon>
        <taxon>Actinomycetes</taxon>
        <taxon>Micrococcales</taxon>
        <taxon>Microbacteriaceae</taxon>
        <taxon>Curtobacterium</taxon>
    </lineage>
</organism>
<evidence type="ECO:0000313" key="3">
    <source>
        <dbReference type="EMBL" id="GAA1494485.1"/>
    </source>
</evidence>
<keyword evidence="4" id="KW-1185">Reference proteome</keyword>
<evidence type="ECO:0000256" key="1">
    <source>
        <dbReference type="SAM" id="MobiDB-lite"/>
    </source>
</evidence>
<feature type="transmembrane region" description="Helical" evidence="2">
    <location>
        <begin position="101"/>
        <end position="121"/>
    </location>
</feature>